<dbReference type="SMART" id="SM01120">
    <property type="entry name" value="Dak2"/>
    <property type="match status" value="1"/>
</dbReference>
<dbReference type="Gene3D" id="1.25.40.340">
    <property type="match status" value="2"/>
</dbReference>
<evidence type="ECO:0000259" key="1">
    <source>
        <dbReference type="PROSITE" id="PS51480"/>
    </source>
</evidence>
<dbReference type="PROSITE" id="PS51480">
    <property type="entry name" value="DHAL"/>
    <property type="match status" value="1"/>
</dbReference>
<dbReference type="InterPro" id="IPR004007">
    <property type="entry name" value="DhaL_dom"/>
</dbReference>
<protein>
    <submittedName>
        <fullName evidence="2">Uncharacterized protein SSP1546</fullName>
    </submittedName>
</protein>
<dbReference type="GO" id="GO:0006071">
    <property type="term" value="P:glycerol metabolic process"/>
    <property type="evidence" value="ECO:0007669"/>
    <property type="project" value="InterPro"/>
</dbReference>
<organism evidence="2 3">
    <name type="scientific">Geodia barretti</name>
    <name type="common">Barrett's horny sponge</name>
    <dbReference type="NCBI Taxonomy" id="519541"/>
    <lineage>
        <taxon>Eukaryota</taxon>
        <taxon>Metazoa</taxon>
        <taxon>Porifera</taxon>
        <taxon>Demospongiae</taxon>
        <taxon>Heteroscleromorpha</taxon>
        <taxon>Tetractinellida</taxon>
        <taxon>Astrophorina</taxon>
        <taxon>Geodiidae</taxon>
        <taxon>Geodia</taxon>
    </lineage>
</organism>
<name>A0AA35SLC5_GEOBA</name>
<dbReference type="GO" id="GO:0004371">
    <property type="term" value="F:glycerone kinase activity"/>
    <property type="evidence" value="ECO:0007669"/>
    <property type="project" value="InterPro"/>
</dbReference>
<dbReference type="SUPFAM" id="SSF101473">
    <property type="entry name" value="DhaL-like"/>
    <property type="match status" value="1"/>
</dbReference>
<dbReference type="Proteomes" id="UP001174909">
    <property type="component" value="Unassembled WGS sequence"/>
</dbReference>
<gene>
    <name evidence="2" type="ORF">GBAR_LOCUS17721</name>
</gene>
<dbReference type="SMART" id="SM01121">
    <property type="entry name" value="Dak1_2"/>
    <property type="match status" value="1"/>
</dbReference>
<evidence type="ECO:0000313" key="2">
    <source>
        <dbReference type="EMBL" id="CAI8031218.1"/>
    </source>
</evidence>
<feature type="domain" description="DhaL" evidence="1">
    <location>
        <begin position="1"/>
        <end position="164"/>
    </location>
</feature>
<keyword evidence="3" id="KW-1185">Reference proteome</keyword>
<dbReference type="InterPro" id="IPR048394">
    <property type="entry name" value="FakA-like_M"/>
</dbReference>
<accession>A0AA35SLC5</accession>
<dbReference type="InterPro" id="IPR033470">
    <property type="entry name" value="FakA-like_C"/>
</dbReference>
<sequence length="450" mass="48263">MFTAGAQVLESHVNLVNRLNVFPVQDGDTGINMLLTLRDTLAEARSAEGDAADAIAKSDVGRGVHGGEGQWRFHSIPALQRAHAYNAIGNPVEGTMLTVFTYAADAAVKSAEVGSGADDMLTSVSDAAREAVIITPTLLPRLQEAGVVDSGGLGLWMILEGVRRWVAGDDTSPDELDMPLPEGIDVSESGVSLEFLDLTEDEEYGNCTQFVIRGEGLDVDGVRVEMSTRGRSAVVIGDASLVKVHVHTEVPDEILEYARALGSVSRVSVENMDEQRERLAAKQRQQAEDALAQVIPIPVLAVAWGDGLEAVFRHEGASGVAAILEFQPYRSLDENSAEMEDVIQDVRTGEITRAARSVTLDGVTAEEGQLIGLFERQMVAAGEGLTETTLSILRSADVGDGDLVTLYRGDPITEAEANDVVAEVQSAFPSIDLQHYYGGQPFYHFILSIE</sequence>
<dbReference type="Pfam" id="PF02734">
    <property type="entry name" value="Dak2"/>
    <property type="match status" value="1"/>
</dbReference>
<evidence type="ECO:0000313" key="3">
    <source>
        <dbReference type="Proteomes" id="UP001174909"/>
    </source>
</evidence>
<dbReference type="InterPro" id="IPR036117">
    <property type="entry name" value="DhaL_dom_sf"/>
</dbReference>
<proteinExistence type="predicted"/>
<comment type="caution">
    <text evidence="2">The sequence shown here is derived from an EMBL/GenBank/DDBJ whole genome shotgun (WGS) entry which is preliminary data.</text>
</comment>
<reference evidence="2" key="1">
    <citation type="submission" date="2023-03" db="EMBL/GenBank/DDBJ databases">
        <authorList>
            <person name="Steffen K."/>
            <person name="Cardenas P."/>
        </authorList>
    </citation>
    <scope>NUCLEOTIDE SEQUENCE</scope>
</reference>
<dbReference type="PANTHER" id="PTHR33434:SF4">
    <property type="entry name" value="PHOSPHATASE PROTEIN"/>
    <property type="match status" value="1"/>
</dbReference>
<dbReference type="PANTHER" id="PTHR33434">
    <property type="entry name" value="DEGV DOMAIN-CONTAINING PROTEIN DR_1986-RELATED"/>
    <property type="match status" value="1"/>
</dbReference>
<dbReference type="EMBL" id="CASHTH010002526">
    <property type="protein sequence ID" value="CAI8031218.1"/>
    <property type="molecule type" value="Genomic_DNA"/>
</dbReference>
<dbReference type="Pfam" id="PF21645">
    <property type="entry name" value="FakA-like_M"/>
    <property type="match status" value="1"/>
</dbReference>
<dbReference type="Pfam" id="PF13684">
    <property type="entry name" value="FakA-like_C"/>
    <property type="match status" value="1"/>
</dbReference>
<dbReference type="AlphaFoldDB" id="A0AA35SLC5"/>
<dbReference type="InterPro" id="IPR050270">
    <property type="entry name" value="DegV_domain_contain"/>
</dbReference>